<dbReference type="OrthoDB" id="10265862at2759"/>
<keyword evidence="4" id="KW-1185">Reference proteome</keyword>
<gene>
    <name evidence="3" type="ORF">PTSG_05438</name>
</gene>
<dbReference type="Gene3D" id="3.40.50.720">
    <property type="entry name" value="NAD(P)-binding Rossmann-like Domain"/>
    <property type="match status" value="1"/>
</dbReference>
<dbReference type="GO" id="GO:0008641">
    <property type="term" value="F:ubiquitin-like modifier activating enzyme activity"/>
    <property type="evidence" value="ECO:0007669"/>
    <property type="project" value="InterPro"/>
</dbReference>
<evidence type="ECO:0000313" key="4">
    <source>
        <dbReference type="Proteomes" id="UP000007799"/>
    </source>
</evidence>
<dbReference type="InterPro" id="IPR000594">
    <property type="entry name" value="ThiF_NAD_FAD-bd"/>
</dbReference>
<dbReference type="Pfam" id="PF00899">
    <property type="entry name" value="ThiF"/>
    <property type="match status" value="1"/>
</dbReference>
<dbReference type="STRING" id="946362.F2UAF6"/>
<dbReference type="PANTHER" id="PTHR43267:SF2">
    <property type="entry name" value="TRNA THREONYLCARBAMOYLADENOSINE DEHYDRATASE 1-RELATED"/>
    <property type="match status" value="1"/>
</dbReference>
<feature type="compositionally biased region" description="Low complexity" evidence="1">
    <location>
        <begin position="531"/>
        <end position="548"/>
    </location>
</feature>
<evidence type="ECO:0000259" key="2">
    <source>
        <dbReference type="Pfam" id="PF00899"/>
    </source>
</evidence>
<reference evidence="3" key="1">
    <citation type="submission" date="2009-08" db="EMBL/GenBank/DDBJ databases">
        <title>Annotation of Salpingoeca rosetta.</title>
        <authorList>
            <consortium name="The Broad Institute Genome Sequencing Platform"/>
            <person name="Russ C."/>
            <person name="Cuomo C."/>
            <person name="Burger G."/>
            <person name="Gray M.W."/>
            <person name="Holland P.W.H."/>
            <person name="King N."/>
            <person name="Lang F.B.F."/>
            <person name="Roger A.J."/>
            <person name="Ruiz-Trillo I."/>
            <person name="Young S.K."/>
            <person name="Zeng Q."/>
            <person name="Gargeya S."/>
            <person name="Alvarado L."/>
            <person name="Berlin A."/>
            <person name="Chapman S.B."/>
            <person name="Chen Z."/>
            <person name="Freedman E."/>
            <person name="Gellesch M."/>
            <person name="Goldberg J."/>
            <person name="Griggs A."/>
            <person name="Gujja S."/>
            <person name="Heilman E."/>
            <person name="Heiman D."/>
            <person name="Howarth C."/>
            <person name="Mehta T."/>
            <person name="Neiman D."/>
            <person name="Pearson M."/>
            <person name="Roberts A."/>
            <person name="Saif S."/>
            <person name="Shea T."/>
            <person name="Shenoy N."/>
            <person name="Sisk P."/>
            <person name="Stolte C."/>
            <person name="Sykes S."/>
            <person name="White J."/>
            <person name="Yandava C."/>
            <person name="Haas B."/>
            <person name="Nusbaum C."/>
            <person name="Birren B."/>
        </authorList>
    </citation>
    <scope>NUCLEOTIDE SEQUENCE [LARGE SCALE GENOMIC DNA]</scope>
    <source>
        <strain evidence="3">ATCC 50818</strain>
    </source>
</reference>
<feature type="compositionally biased region" description="Basic and acidic residues" evidence="1">
    <location>
        <begin position="510"/>
        <end position="520"/>
    </location>
</feature>
<dbReference type="EMBL" id="GL832966">
    <property type="protein sequence ID" value="EGD73731.1"/>
    <property type="molecule type" value="Genomic_DNA"/>
</dbReference>
<sequence length="596" mass="64627">MADREQRQALLWFAAGTVAGGAALALASRFLSGGSSTATNVAASPATAATAATSKPAASQLDEPQFVEPARTTGAGEHVSVGRHAHRAEKPDDPAVVAEQFSRNRMFFGDENQQKLEQSFIVVVGLGGVGSHAAHMLARAGVGRLRLVDFDNVTLSSLNRHAVATRDDVGRPKVVACAEHFADIVPTCEVDPRVEMFTADVADELLSGRPCFVVDAIDDVNTKVDLLLACSRLGLTVLSALSAGAKSDPTRLLIGDITDPSRDPLAAKLRWALRSRVVNKAASDEDNARAFRAAVEHIRVIYTSEEPAAKLADLTPEQMDAPDAYGAVPNFRIRILPVLGTMPALVGVGAASYVLCELAGKPFSPRKIEMVSHTFAHKTHNRLVRHEVKEFGNNGKDDDALPVSDEIDCTFLLEEVWRMRSAFAFQRDRATTRNITFTRFDRSKPAQPYNLVLLTDQEMRWLDRETAITGTLPAMLLQNCEAHEVDYSIYATADDDDDGGVGGDGGDAGDGPRTEAEHVNGGHAPSSASNTTQHTDQQDQQQPQQQHPPHLPNKKLKQKKQIHASLKRGVPKLATLKHVYAKLSAMEQEWTRALKK</sequence>
<dbReference type="FunFam" id="3.40.50.720:FF:000449">
    <property type="entry name" value="Ubiquitin-activating enzyme (E1), putative"/>
    <property type="match status" value="1"/>
</dbReference>
<dbReference type="KEGG" id="sre:PTSG_05438"/>
<accession>F2UAF6</accession>
<dbReference type="CDD" id="cd00755">
    <property type="entry name" value="YgdL_like"/>
    <property type="match status" value="1"/>
</dbReference>
<dbReference type="GO" id="GO:0005741">
    <property type="term" value="C:mitochondrial outer membrane"/>
    <property type="evidence" value="ECO:0007669"/>
    <property type="project" value="TreeGrafter"/>
</dbReference>
<feature type="domain" description="THIF-type NAD/FAD binding fold" evidence="2">
    <location>
        <begin position="101"/>
        <end position="364"/>
    </location>
</feature>
<dbReference type="InterPro" id="IPR035985">
    <property type="entry name" value="Ubiquitin-activating_enz"/>
</dbReference>
<protein>
    <submittedName>
        <fullName evidence="3">Mitochondrion protein</fullName>
    </submittedName>
</protein>
<evidence type="ECO:0000256" key="1">
    <source>
        <dbReference type="SAM" id="MobiDB-lite"/>
    </source>
</evidence>
<proteinExistence type="predicted"/>
<dbReference type="SUPFAM" id="SSF69572">
    <property type="entry name" value="Activating enzymes of the ubiquitin-like proteins"/>
    <property type="match status" value="1"/>
</dbReference>
<evidence type="ECO:0000313" key="3">
    <source>
        <dbReference type="EMBL" id="EGD73731.1"/>
    </source>
</evidence>
<feature type="region of interest" description="Disordered" evidence="1">
    <location>
        <begin position="492"/>
        <end position="569"/>
    </location>
</feature>
<dbReference type="OMA" id="ISYTMYD"/>
<feature type="compositionally biased region" description="Gly residues" evidence="1">
    <location>
        <begin position="500"/>
        <end position="509"/>
    </location>
</feature>
<feature type="compositionally biased region" description="Basic residues" evidence="1">
    <location>
        <begin position="552"/>
        <end position="569"/>
    </location>
</feature>
<dbReference type="InParanoid" id="F2UAF6"/>
<dbReference type="GO" id="GO:0061503">
    <property type="term" value="F:tRNA threonylcarbamoyladenosine dehydratase"/>
    <property type="evidence" value="ECO:0007669"/>
    <property type="project" value="TreeGrafter"/>
</dbReference>
<dbReference type="GO" id="GO:0061504">
    <property type="term" value="P:cyclic threonylcarbamoyladenosine biosynthetic process"/>
    <property type="evidence" value="ECO:0007669"/>
    <property type="project" value="TreeGrafter"/>
</dbReference>
<name>F2UAF6_SALR5</name>
<dbReference type="GeneID" id="16074590"/>
<dbReference type="PANTHER" id="PTHR43267">
    <property type="entry name" value="TRNA THREONYLCARBAMOYLADENOSINE DEHYDRATASE"/>
    <property type="match status" value="1"/>
</dbReference>
<organism evidence="4">
    <name type="scientific">Salpingoeca rosetta (strain ATCC 50818 / BSB-021)</name>
    <dbReference type="NCBI Taxonomy" id="946362"/>
    <lineage>
        <taxon>Eukaryota</taxon>
        <taxon>Choanoflagellata</taxon>
        <taxon>Craspedida</taxon>
        <taxon>Salpingoecidae</taxon>
        <taxon>Salpingoeca</taxon>
    </lineage>
</organism>
<dbReference type="Proteomes" id="UP000007799">
    <property type="component" value="Unassembled WGS sequence"/>
</dbReference>
<dbReference type="AlphaFoldDB" id="F2UAF6"/>
<dbReference type="eggNOG" id="KOG2018">
    <property type="taxonomic scope" value="Eukaryota"/>
</dbReference>
<dbReference type="InterPro" id="IPR045886">
    <property type="entry name" value="ThiF/MoeB/HesA"/>
</dbReference>
<dbReference type="RefSeq" id="XP_004994012.1">
    <property type="nucleotide sequence ID" value="XM_004993955.1"/>
</dbReference>